<dbReference type="GO" id="GO:0006633">
    <property type="term" value="P:fatty acid biosynthetic process"/>
    <property type="evidence" value="ECO:0007669"/>
    <property type="project" value="InterPro"/>
</dbReference>
<dbReference type="GO" id="GO:0008654">
    <property type="term" value="P:phospholipid biosynthetic process"/>
    <property type="evidence" value="ECO:0007669"/>
    <property type="project" value="UniProtKB-KW"/>
</dbReference>
<evidence type="ECO:0000256" key="5">
    <source>
        <dbReference type="ARBA" id="ARBA00022679"/>
    </source>
</evidence>
<feature type="non-terminal residue" evidence="11">
    <location>
        <position position="226"/>
    </location>
</feature>
<dbReference type="GO" id="GO:0043811">
    <property type="term" value="F:phosphate:acyl-[acyl carrier protein] acyltransferase activity"/>
    <property type="evidence" value="ECO:0007669"/>
    <property type="project" value="UniProtKB-EC"/>
</dbReference>
<evidence type="ECO:0000256" key="9">
    <source>
        <dbReference type="ARBA" id="ARBA00024069"/>
    </source>
</evidence>
<keyword evidence="4" id="KW-0444">Lipid biosynthesis</keyword>
<dbReference type="AlphaFoldDB" id="A0A382KUC6"/>
<comment type="subcellular location">
    <subcellularLocation>
        <location evidence="2">Cytoplasm</location>
    </subcellularLocation>
</comment>
<keyword evidence="7" id="KW-0594">Phospholipid biosynthesis</keyword>
<dbReference type="PANTHER" id="PTHR30100:SF1">
    <property type="entry name" value="PHOSPHATE ACYLTRANSFERASE"/>
    <property type="match status" value="1"/>
</dbReference>
<reference evidence="11" key="1">
    <citation type="submission" date="2018-05" db="EMBL/GenBank/DDBJ databases">
        <authorList>
            <person name="Lanie J.A."/>
            <person name="Ng W.-L."/>
            <person name="Kazmierczak K.M."/>
            <person name="Andrzejewski T.M."/>
            <person name="Davidsen T.M."/>
            <person name="Wayne K.J."/>
            <person name="Tettelin H."/>
            <person name="Glass J.I."/>
            <person name="Rusch D."/>
            <person name="Podicherti R."/>
            <person name="Tsui H.-C.T."/>
            <person name="Winkler M.E."/>
        </authorList>
    </citation>
    <scope>NUCLEOTIDE SEQUENCE</scope>
</reference>
<accession>A0A382KUC6</accession>
<keyword evidence="5" id="KW-0808">Transferase</keyword>
<keyword evidence="3" id="KW-0963">Cytoplasm</keyword>
<proteinExistence type="inferred from homology"/>
<dbReference type="EC" id="2.3.1.274" evidence="9"/>
<dbReference type="PANTHER" id="PTHR30100">
    <property type="entry name" value="FATTY ACID/PHOSPHOLIPID SYNTHESIS PROTEIN PLSX"/>
    <property type="match status" value="1"/>
</dbReference>
<dbReference type="GO" id="GO:0005737">
    <property type="term" value="C:cytoplasm"/>
    <property type="evidence" value="ECO:0007669"/>
    <property type="project" value="UniProtKB-SubCell"/>
</dbReference>
<evidence type="ECO:0000256" key="1">
    <source>
        <dbReference type="ARBA" id="ARBA00001232"/>
    </source>
</evidence>
<gene>
    <name evidence="11" type="ORF">METZ01_LOCUS280019</name>
</gene>
<evidence type="ECO:0000256" key="4">
    <source>
        <dbReference type="ARBA" id="ARBA00022516"/>
    </source>
</evidence>
<dbReference type="InterPro" id="IPR012281">
    <property type="entry name" value="Phospholipid_synth_PlsX-like"/>
</dbReference>
<organism evidence="11">
    <name type="scientific">marine metagenome</name>
    <dbReference type="NCBI Taxonomy" id="408172"/>
    <lineage>
        <taxon>unclassified sequences</taxon>
        <taxon>metagenomes</taxon>
        <taxon>ecological metagenomes</taxon>
    </lineage>
</organism>
<dbReference type="HAMAP" id="MF_00019">
    <property type="entry name" value="PlsX"/>
    <property type="match status" value="1"/>
</dbReference>
<evidence type="ECO:0000256" key="8">
    <source>
        <dbReference type="ARBA" id="ARBA00023264"/>
    </source>
</evidence>
<evidence type="ECO:0000256" key="3">
    <source>
        <dbReference type="ARBA" id="ARBA00022490"/>
    </source>
</evidence>
<evidence type="ECO:0000256" key="7">
    <source>
        <dbReference type="ARBA" id="ARBA00023209"/>
    </source>
</evidence>
<comment type="subunit">
    <text evidence="10">Homodimer. Probably interacts with PlsY.</text>
</comment>
<protein>
    <recommendedName>
        <fullName evidence="9">phosphate acyltransferase</fullName>
        <ecNumber evidence="9">2.3.1.274</ecNumber>
    </recommendedName>
</protein>
<dbReference type="Gene3D" id="3.40.718.10">
    <property type="entry name" value="Isopropylmalate Dehydrogenase"/>
    <property type="match status" value="1"/>
</dbReference>
<evidence type="ECO:0000313" key="11">
    <source>
        <dbReference type="EMBL" id="SVC27165.1"/>
    </source>
</evidence>
<evidence type="ECO:0000256" key="10">
    <source>
        <dbReference type="ARBA" id="ARBA00046608"/>
    </source>
</evidence>
<dbReference type="Pfam" id="PF02504">
    <property type="entry name" value="FA_synthesis"/>
    <property type="match status" value="1"/>
</dbReference>
<keyword evidence="8" id="KW-1208">Phospholipid metabolism</keyword>
<evidence type="ECO:0000256" key="2">
    <source>
        <dbReference type="ARBA" id="ARBA00004496"/>
    </source>
</evidence>
<evidence type="ECO:0000256" key="6">
    <source>
        <dbReference type="ARBA" id="ARBA00023098"/>
    </source>
</evidence>
<sequence>MGGDEAPSAGILGALDAHGQLPENIHITLVGDESIILNNVSNDLPGNFSICHAPEKVTMEDKASRILKTKPESSIVKGLKLVKQQKADAFISAGSTGAVMATALLLLGRIEGVKRPALGAYIPTNMGGKILCDVGANPEVKPIHLLQFSVMASYHLEHIEGFKNPKVGLINIGEESNKGNELYQKTYKLLKQSLPNFIGNVEGRHLLTSEARVLVCDGFVGNTVLK</sequence>
<name>A0A382KUC6_9ZZZZ</name>
<dbReference type="EMBL" id="UINC01082421">
    <property type="protein sequence ID" value="SVC27165.1"/>
    <property type="molecule type" value="Genomic_DNA"/>
</dbReference>
<dbReference type="InterPro" id="IPR003664">
    <property type="entry name" value="FA_synthesis"/>
</dbReference>
<comment type="catalytic activity">
    <reaction evidence="1">
        <text>a fatty acyl-[ACP] + phosphate = an acyl phosphate + holo-[ACP]</text>
        <dbReference type="Rhea" id="RHEA:42292"/>
        <dbReference type="Rhea" id="RHEA-COMP:9685"/>
        <dbReference type="Rhea" id="RHEA-COMP:14125"/>
        <dbReference type="ChEBI" id="CHEBI:43474"/>
        <dbReference type="ChEBI" id="CHEBI:59918"/>
        <dbReference type="ChEBI" id="CHEBI:64479"/>
        <dbReference type="ChEBI" id="CHEBI:138651"/>
        <dbReference type="EC" id="2.3.1.274"/>
    </reaction>
</comment>
<dbReference type="SUPFAM" id="SSF53659">
    <property type="entry name" value="Isocitrate/Isopropylmalate dehydrogenase-like"/>
    <property type="match status" value="1"/>
</dbReference>
<keyword evidence="6" id="KW-0443">Lipid metabolism</keyword>